<dbReference type="InParanoid" id="G4U2N1"/>
<dbReference type="CDD" id="cd02325">
    <property type="entry name" value="R3H"/>
    <property type="match status" value="1"/>
</dbReference>
<evidence type="ECO:0000313" key="2">
    <source>
        <dbReference type="EMBL" id="CCA77843.1"/>
    </source>
</evidence>
<dbReference type="eggNOG" id="ENOG502SHPN">
    <property type="taxonomic scope" value="Eukaryota"/>
</dbReference>
<reference evidence="2 3" key="1">
    <citation type="journal article" date="2011" name="PLoS Pathog.">
        <title>Endophytic Life Strategies Decoded by Genome and Transcriptome Analyses of the Mutualistic Root Symbiont Piriformospora indica.</title>
        <authorList>
            <person name="Zuccaro A."/>
            <person name="Lahrmann U."/>
            <person name="Guldener U."/>
            <person name="Langen G."/>
            <person name="Pfiffi S."/>
            <person name="Biedenkopf D."/>
            <person name="Wong P."/>
            <person name="Samans B."/>
            <person name="Grimm C."/>
            <person name="Basiewicz M."/>
            <person name="Murat C."/>
            <person name="Martin F."/>
            <person name="Kogel K.H."/>
        </authorList>
    </citation>
    <scope>NUCLEOTIDE SEQUENCE [LARGE SCALE GENOMIC DNA]</scope>
    <source>
        <strain evidence="2 3">DSM 11827</strain>
    </source>
</reference>
<dbReference type="OrthoDB" id="3225203at2759"/>
<feature type="compositionally biased region" description="Low complexity" evidence="1">
    <location>
        <begin position="223"/>
        <end position="235"/>
    </location>
</feature>
<feature type="region of interest" description="Disordered" evidence="1">
    <location>
        <begin position="846"/>
        <end position="881"/>
    </location>
</feature>
<proteinExistence type="predicted"/>
<feature type="compositionally biased region" description="Basic and acidic residues" evidence="1">
    <location>
        <begin position="393"/>
        <end position="411"/>
    </location>
</feature>
<feature type="region of interest" description="Disordered" evidence="1">
    <location>
        <begin position="980"/>
        <end position="1004"/>
    </location>
</feature>
<accession>G4U2N1</accession>
<feature type="compositionally biased region" description="Low complexity" evidence="1">
    <location>
        <begin position="993"/>
        <end position="1004"/>
    </location>
</feature>
<feature type="compositionally biased region" description="Polar residues" evidence="1">
    <location>
        <begin position="868"/>
        <end position="881"/>
    </location>
</feature>
<evidence type="ECO:0000313" key="3">
    <source>
        <dbReference type="Proteomes" id="UP000007148"/>
    </source>
</evidence>
<feature type="region of interest" description="Disordered" evidence="1">
    <location>
        <begin position="384"/>
        <end position="411"/>
    </location>
</feature>
<evidence type="ECO:0000256" key="1">
    <source>
        <dbReference type="SAM" id="MobiDB-lite"/>
    </source>
</evidence>
<dbReference type="AlphaFoldDB" id="G4U2N1"/>
<comment type="caution">
    <text evidence="2">The sequence shown here is derived from an EMBL/GenBank/DDBJ whole genome shotgun (WGS) entry which is preliminary data.</text>
</comment>
<feature type="region of interest" description="Disordered" evidence="1">
    <location>
        <begin position="1034"/>
        <end position="1083"/>
    </location>
</feature>
<organism evidence="2 3">
    <name type="scientific">Serendipita indica (strain DSM 11827)</name>
    <name type="common">Root endophyte fungus</name>
    <name type="synonym">Piriformospora indica</name>
    <dbReference type="NCBI Taxonomy" id="1109443"/>
    <lineage>
        <taxon>Eukaryota</taxon>
        <taxon>Fungi</taxon>
        <taxon>Dikarya</taxon>
        <taxon>Basidiomycota</taxon>
        <taxon>Agaricomycotina</taxon>
        <taxon>Agaricomycetes</taxon>
        <taxon>Sebacinales</taxon>
        <taxon>Serendipitaceae</taxon>
        <taxon>Serendipita</taxon>
    </lineage>
</organism>
<dbReference type="EMBL" id="CAFZ01001876">
    <property type="protein sequence ID" value="CCA77843.1"/>
    <property type="molecule type" value="Genomic_DNA"/>
</dbReference>
<dbReference type="STRING" id="1109443.G4U2N1"/>
<dbReference type="Proteomes" id="UP000007148">
    <property type="component" value="Unassembled WGS sequence"/>
</dbReference>
<dbReference type="HOGENOM" id="CLU_285764_0_0_1"/>
<feature type="region of interest" description="Disordered" evidence="1">
    <location>
        <begin position="771"/>
        <end position="799"/>
    </location>
</feature>
<feature type="compositionally biased region" description="Acidic residues" evidence="1">
    <location>
        <begin position="44"/>
        <end position="56"/>
    </location>
</feature>
<feature type="region of interest" description="Disordered" evidence="1">
    <location>
        <begin position="474"/>
        <end position="494"/>
    </location>
</feature>
<name>G4U2N1_SERID</name>
<keyword evidence="3" id="KW-1185">Reference proteome</keyword>
<sequence length="1083" mass="117112">MAELEGPLAPNDDREHPETTINDYDSSSDSDAPSEAAILHQDDIELSQEAPDDDSEPPFPPFNIWSMPNARIPIEAYKEMTLACRFVPTDQWLTTRVDRTWTVSQVKHHMLTKLWGGRRYQLSFPRTSKPPVPSIPREPGDGVGITSISSSNYSSVVFAASIMGDSHPPFHHSNYALDNPSEPSLVQTTLPDAPDGPPPVVVGTPRLTKSLSSEDLHASHGYSPTSSTSRTRSQSTGGGRPPTLYSSESELGDLRREEAMERLYERIETSVRRKVHKAAKNYRLVSFSNGNVLDDNDPISAYRLKPFELLEIQSASHCIRLTRATYLEPYFETDTMVRVRGGAEKHGIEFIKRLRQLQREERARSEILRAMAAVGIDDKDKAGEWGTGLSAARKQEERRRKRERKEQESEKWKVRKMIVEGHDLNIWRDPVHDTFPEQSWDLRRAIEVQIPRPPAEEPASSTQTAYAALAASSNLQSVSTRAPEKAKPAKSKVPDQVLEQPTLHIRFSIPIGSVYASLNPAAAAALHAARLKRAAKLNPGSSYLAESLASLGTASTRRIDSTDPYNQGYGFGTSTLEGAGTASLVLRLPNEKAREHLCRIIHRSAGRYPLITKQRRTLPFEPVQDLIPVPDPDPERKQTHGAPFPEWRARVLKKAIASGRSGFLASPAWNAAYNEVTGLYMPPPGLSASNDGGGYEGDDDDDCASLVSDTEWEGWRRELEMDMPPKPLSTIHSVSATSDATPRVGLSLAALKEEGSSLALASADEHVNVAEKASYSDGEEKYKSPRHSGQSTRARKSSLRAAKRVVVDGIAGKGLIIPHSSNAYASWTSFSSNSSINSSFHSHDDYRLGEGSDTNVGPKRPRLPPIVTGNSTSPRGSGNLSRAKSATVFSSRPNASVPAASISAPLSATVDNLDGSWAAPDPPRQLPYKYPSDGISPDELFAIGPDVALPGLGGGLGNPAMFPAFAGMGTTITTVSSGRAAMSSGAGGGSNGGSSRKSSLKKASLGSLRSSASWISRSFGTKSGEEKLRHERSLTFHHQSHSSSGSAGQDAVGGGNGEHLGTRRTPLPNAAPLARGASSASKR</sequence>
<protein>
    <submittedName>
        <fullName evidence="2">Uncharacterized protein</fullName>
    </submittedName>
</protein>
<feature type="region of interest" description="Disordered" evidence="1">
    <location>
        <begin position="171"/>
        <end position="252"/>
    </location>
</feature>
<feature type="region of interest" description="Disordered" evidence="1">
    <location>
        <begin position="1"/>
        <end position="62"/>
    </location>
</feature>
<gene>
    <name evidence="2" type="ORF">PIIN_00490</name>
</gene>